<reference evidence="1" key="1">
    <citation type="submission" date="2013-07" db="EMBL/GenBank/DDBJ databases">
        <title>The genome of an arbuscular mycorrhizal fungus provides insights into the evolution of the oldest plant symbiosis.</title>
        <authorList>
            <consortium name="DOE Joint Genome Institute"/>
            <person name="Tisserant E."/>
            <person name="Malbreil M."/>
            <person name="Kuo A."/>
            <person name="Kohler A."/>
            <person name="Symeonidi A."/>
            <person name="Balestrini R."/>
            <person name="Charron P."/>
            <person name="Duensing N."/>
            <person name="Frei-dit-Frey N."/>
            <person name="Gianinazzi-Pearson V."/>
            <person name="Gilbert B."/>
            <person name="Handa Y."/>
            <person name="Hijri M."/>
            <person name="Kaul R."/>
            <person name="Kawaguchi M."/>
            <person name="Krajinski F."/>
            <person name="Lammers P."/>
            <person name="Lapierre D."/>
            <person name="Masclaux F.G."/>
            <person name="Murat C."/>
            <person name="Morin E."/>
            <person name="Ndikumana S."/>
            <person name="Pagni M."/>
            <person name="Petitpierre D."/>
            <person name="Requena N."/>
            <person name="Rosikiewicz P."/>
            <person name="Riley R."/>
            <person name="Saito K."/>
            <person name="San Clemente H."/>
            <person name="Shapiro H."/>
            <person name="van Tuinen D."/>
            <person name="Becard G."/>
            <person name="Bonfante P."/>
            <person name="Paszkowski U."/>
            <person name="Shachar-Hill Y."/>
            <person name="Young J.P."/>
            <person name="Sanders I.R."/>
            <person name="Henrissat B."/>
            <person name="Rensing S.A."/>
            <person name="Grigoriev I.V."/>
            <person name="Corradi N."/>
            <person name="Roux C."/>
            <person name="Martin F."/>
        </authorList>
    </citation>
    <scope>NUCLEOTIDE SEQUENCE</scope>
    <source>
        <strain evidence="1">DAOM 197198</strain>
    </source>
</reference>
<dbReference type="AlphaFoldDB" id="U9UHJ6"/>
<sequence>MDGIEIEAENRVDEKNYVDDLESGNHTYGEKIDYVAVSPDGSIVATFNLYSSKDSATLICMNCVKIQKININLDKNISVSKEVDEKQFSIVHEVSIKRTTFGENDPVMTDEHEYQSCDLEPWNNNEKIIHVFNYGNLKL</sequence>
<accession>U9UHJ6</accession>
<protein>
    <submittedName>
        <fullName evidence="1">Uncharacterized protein</fullName>
    </submittedName>
</protein>
<evidence type="ECO:0000313" key="1">
    <source>
        <dbReference type="EMBL" id="ESA19142.1"/>
    </source>
</evidence>
<organism evidence="1">
    <name type="scientific">Rhizophagus irregularis (strain DAOM 181602 / DAOM 197198 / MUCL 43194)</name>
    <name type="common">Arbuscular mycorrhizal fungus</name>
    <name type="synonym">Glomus intraradices</name>
    <dbReference type="NCBI Taxonomy" id="747089"/>
    <lineage>
        <taxon>Eukaryota</taxon>
        <taxon>Fungi</taxon>
        <taxon>Fungi incertae sedis</taxon>
        <taxon>Mucoromycota</taxon>
        <taxon>Glomeromycotina</taxon>
        <taxon>Glomeromycetes</taxon>
        <taxon>Glomerales</taxon>
        <taxon>Glomeraceae</taxon>
        <taxon>Rhizophagus</taxon>
    </lineage>
</organism>
<dbReference type="HOGENOM" id="CLU_1846151_0_0_1"/>
<gene>
    <name evidence="1" type="ORF">GLOINDRAFT_93027</name>
</gene>
<name>U9UHJ6_RHIID</name>
<proteinExistence type="predicted"/>
<dbReference type="EMBL" id="KI278538">
    <property type="protein sequence ID" value="ESA19142.1"/>
    <property type="molecule type" value="Genomic_DNA"/>
</dbReference>